<organism evidence="1 2">
    <name type="scientific">Geomesophilobacter sediminis</name>
    <dbReference type="NCBI Taxonomy" id="2798584"/>
    <lineage>
        <taxon>Bacteria</taxon>
        <taxon>Pseudomonadati</taxon>
        <taxon>Thermodesulfobacteriota</taxon>
        <taxon>Desulfuromonadia</taxon>
        <taxon>Geobacterales</taxon>
        <taxon>Geobacteraceae</taxon>
        <taxon>Geomesophilobacter</taxon>
    </lineage>
</organism>
<evidence type="ECO:0000313" key="1">
    <source>
        <dbReference type="EMBL" id="MBJ6726842.1"/>
    </source>
</evidence>
<evidence type="ECO:0000313" key="2">
    <source>
        <dbReference type="Proteomes" id="UP000636888"/>
    </source>
</evidence>
<dbReference type="SUPFAM" id="SSF141452">
    <property type="entry name" value="Hcp1-like"/>
    <property type="match status" value="1"/>
</dbReference>
<dbReference type="EMBL" id="JAEMHM010000017">
    <property type="protein sequence ID" value="MBJ6726842.1"/>
    <property type="molecule type" value="Genomic_DNA"/>
</dbReference>
<dbReference type="AlphaFoldDB" id="A0A8J7M1C5"/>
<comment type="caution">
    <text evidence="1">The sequence shown here is derived from an EMBL/GenBank/DDBJ whole genome shotgun (WGS) entry which is preliminary data.</text>
</comment>
<dbReference type="Proteomes" id="UP000636888">
    <property type="component" value="Unassembled WGS sequence"/>
</dbReference>
<dbReference type="InterPro" id="IPR053165">
    <property type="entry name" value="HSI-I_assembly_Hcp1"/>
</dbReference>
<dbReference type="Gene3D" id="2.30.110.20">
    <property type="entry name" value="Hcp1-like"/>
    <property type="match status" value="1"/>
</dbReference>
<name>A0A8J7M1C5_9BACT</name>
<reference evidence="1" key="1">
    <citation type="submission" date="2020-12" db="EMBL/GenBank/DDBJ databases">
        <title>Geomonas sp. Red875, isolated from river sediment.</title>
        <authorList>
            <person name="Xu Z."/>
            <person name="Zhang Z."/>
            <person name="Masuda Y."/>
            <person name="Itoh H."/>
            <person name="Senoo K."/>
        </authorList>
    </citation>
    <scope>NUCLEOTIDE SEQUENCE</scope>
    <source>
        <strain evidence="1">Red875</strain>
    </source>
</reference>
<dbReference type="InterPro" id="IPR036624">
    <property type="entry name" value="Hcp1-lik_sf"/>
</dbReference>
<sequence>MSQRQLRKFVESATIIAALSLTLTGYSVAASTDMFLKMDGIRGESADDKHRDEIDVLSWSWGITQAATSHIGSGGGAGSADVKDITFTKYVDRSSPILIKNTHSGIPIKNAVFVVRKAGKQQNEFLKIRLEDCFISSITTGGSGGQERLTENVSLTFSRYTFEYRPEKKDGTLDAAVTTTGTLAGH</sequence>
<dbReference type="PANTHER" id="PTHR36152:SF5">
    <property type="entry name" value="PROTEIN HCP1"/>
    <property type="match status" value="1"/>
</dbReference>
<dbReference type="Pfam" id="PF05638">
    <property type="entry name" value="T6SS_HCP"/>
    <property type="match status" value="1"/>
</dbReference>
<dbReference type="PANTHER" id="PTHR36152">
    <property type="entry name" value="CYTOPLASMIC PROTEIN-RELATED"/>
    <property type="match status" value="1"/>
</dbReference>
<protein>
    <submittedName>
        <fullName evidence="1">Type VI secretion system tube protein Hcp</fullName>
    </submittedName>
</protein>
<accession>A0A8J7M1C5</accession>
<keyword evidence="2" id="KW-1185">Reference proteome</keyword>
<dbReference type="RefSeq" id="WP_199385751.1">
    <property type="nucleotide sequence ID" value="NZ_JAEMHM010000017.1"/>
</dbReference>
<dbReference type="InterPro" id="IPR008514">
    <property type="entry name" value="T6SS_Hcp"/>
</dbReference>
<gene>
    <name evidence="1" type="ORF">JFN93_19200</name>
</gene>
<proteinExistence type="predicted"/>